<proteinExistence type="predicted"/>
<keyword evidence="3" id="KW-1133">Transmembrane helix</keyword>
<accession>A0A067K642</accession>
<dbReference type="Pfam" id="PF02458">
    <property type="entry name" value="Transferase"/>
    <property type="match status" value="1"/>
</dbReference>
<keyword evidence="5" id="KW-1185">Reference proteome</keyword>
<dbReference type="Proteomes" id="UP000027138">
    <property type="component" value="Unassembled WGS sequence"/>
</dbReference>
<dbReference type="GO" id="GO:0016747">
    <property type="term" value="F:acyltransferase activity, transferring groups other than amino-acyl groups"/>
    <property type="evidence" value="ECO:0007669"/>
    <property type="project" value="UniProtKB-ARBA"/>
</dbReference>
<dbReference type="InterPro" id="IPR023213">
    <property type="entry name" value="CAT-like_dom_sf"/>
</dbReference>
<gene>
    <name evidence="4" type="ORF">JCGZ_19953</name>
</gene>
<organism evidence="4 5">
    <name type="scientific">Jatropha curcas</name>
    <name type="common">Barbados nut</name>
    <dbReference type="NCBI Taxonomy" id="180498"/>
    <lineage>
        <taxon>Eukaryota</taxon>
        <taxon>Viridiplantae</taxon>
        <taxon>Streptophyta</taxon>
        <taxon>Embryophyta</taxon>
        <taxon>Tracheophyta</taxon>
        <taxon>Spermatophyta</taxon>
        <taxon>Magnoliopsida</taxon>
        <taxon>eudicotyledons</taxon>
        <taxon>Gunneridae</taxon>
        <taxon>Pentapetalae</taxon>
        <taxon>rosids</taxon>
        <taxon>fabids</taxon>
        <taxon>Malpighiales</taxon>
        <taxon>Euphorbiaceae</taxon>
        <taxon>Crotonoideae</taxon>
        <taxon>Jatropheae</taxon>
        <taxon>Jatropha</taxon>
    </lineage>
</organism>
<protein>
    <submittedName>
        <fullName evidence="4">Uncharacterized protein</fullName>
    </submittedName>
</protein>
<dbReference type="PANTHER" id="PTHR31625">
    <property type="match status" value="1"/>
</dbReference>
<name>A0A067K642_JATCU</name>
<evidence type="ECO:0000256" key="3">
    <source>
        <dbReference type="SAM" id="Phobius"/>
    </source>
</evidence>
<evidence type="ECO:0000256" key="1">
    <source>
        <dbReference type="ARBA" id="ARBA00022679"/>
    </source>
</evidence>
<dbReference type="OrthoDB" id="1862401at2759"/>
<dbReference type="EMBL" id="KK914862">
    <property type="protein sequence ID" value="KDP27254.1"/>
    <property type="molecule type" value="Genomic_DNA"/>
</dbReference>
<keyword evidence="1" id="KW-0808">Transferase</keyword>
<dbReference type="InterPro" id="IPR051504">
    <property type="entry name" value="Plant_metabolite_acyltrans"/>
</dbReference>
<keyword evidence="3" id="KW-0472">Membrane</keyword>
<feature type="transmembrane region" description="Helical" evidence="3">
    <location>
        <begin position="286"/>
        <end position="305"/>
    </location>
</feature>
<sequence length="476" mass="53470">MATTNNPVKILDVSRVTPISIDSSEFTTEFSLPLTYFDIFWLKLYPTEEIFYYEQKDLSLSFFDSVIVPKLKSSLSLALFHFLPLGGNIIWPPDVNKPAIVYNPNDGVSLTIAESNADFTRLSSNQMNEAIESRFYVPELAISDSKVATIAIQITLFPKQGFSIGISYHHAVLDGKSKVMFVKAWAHICKQIEIGKNQTLLPELTPFLDRTIVRDPEGLAIVYLKNWLETRLPCFNDNTRSLKQLPNMKSLSNLTRGTFELSRQDIKKLKEKVLSQLSDPYQMKSIHLSTFVVSFAYTIVCMVRARMLERKRKIMIGFSADCRARLDPPLPENYFGNCVAAYFTFIEVESLLEENGITFVAEKLSDIIKGVSNGVLEGAKEKLANFLKEMEVGEVEVFGVNSSPKFEVYGTDFGFGRPKRVEFTSIDLSGGISMSESKDGSGGIEVGLVLKQHEMELFNSLFVNGLLDNEATILQN</sequence>
<reference evidence="4 5" key="1">
    <citation type="journal article" date="2014" name="PLoS ONE">
        <title>Global Analysis of Gene Expression Profiles in Physic Nut (Jatropha curcas L.) Seedlings Exposed to Salt Stress.</title>
        <authorList>
            <person name="Zhang L."/>
            <person name="Zhang C."/>
            <person name="Wu P."/>
            <person name="Chen Y."/>
            <person name="Li M."/>
            <person name="Jiang H."/>
            <person name="Wu G."/>
        </authorList>
    </citation>
    <scope>NUCLEOTIDE SEQUENCE [LARGE SCALE GENOMIC DNA]</scope>
    <source>
        <strain evidence="5">cv. GZQX0401</strain>
        <tissue evidence="4">Young leaves</tissue>
    </source>
</reference>
<evidence type="ECO:0000313" key="4">
    <source>
        <dbReference type="EMBL" id="KDP27254.1"/>
    </source>
</evidence>
<dbReference type="Gene3D" id="3.30.559.10">
    <property type="entry name" value="Chloramphenicol acetyltransferase-like domain"/>
    <property type="match status" value="2"/>
</dbReference>
<evidence type="ECO:0000256" key="2">
    <source>
        <dbReference type="ARBA" id="ARBA00023315"/>
    </source>
</evidence>
<keyword evidence="3" id="KW-0812">Transmembrane</keyword>
<dbReference type="AlphaFoldDB" id="A0A067K642"/>
<evidence type="ECO:0000313" key="5">
    <source>
        <dbReference type="Proteomes" id="UP000027138"/>
    </source>
</evidence>
<keyword evidence="2" id="KW-0012">Acyltransferase</keyword>